<dbReference type="OrthoDB" id="5043642at2759"/>
<dbReference type="Proteomes" id="UP000557566">
    <property type="component" value="Unassembled WGS sequence"/>
</dbReference>
<keyword evidence="2" id="KW-1185">Reference proteome</keyword>
<reference evidence="1 2" key="1">
    <citation type="journal article" date="2020" name="Genome Biol. Evol.">
        <title>A new high-quality draft genome assembly of the Chinese cordyceps Ophiocordyceps sinensis.</title>
        <authorList>
            <person name="Shu R."/>
            <person name="Zhang J."/>
            <person name="Meng Q."/>
            <person name="Zhang H."/>
            <person name="Zhou G."/>
            <person name="Li M."/>
            <person name="Wu P."/>
            <person name="Zhao Y."/>
            <person name="Chen C."/>
            <person name="Qin Q."/>
        </authorList>
    </citation>
    <scope>NUCLEOTIDE SEQUENCE [LARGE SCALE GENOMIC DNA]</scope>
    <source>
        <strain evidence="1 2">IOZ07</strain>
    </source>
</reference>
<dbReference type="AlphaFoldDB" id="A0A8H4PRT5"/>
<sequence>MPWPTITQFGDLPPALILGVLVLLFGIAHRYRAPQGPSPRKDGPGETVIQPLIGFDWTAEEPQKFRPFKPTYHISMALQSDAPSNLITIDKDYLDRVNLRRGLIRQHGQKVHGCVLGGQEAVRELYAFLMGRYLPTRFPTIFQLSSDKGKVCNVATGKTHPTAATVDSAAALRAMGETVEEDMFLLHDTPQGHKSVAFVCCFAGGFDPSTKLGKGLKDIHGPVPSFDKIGPSMERFFSKLQVGKNVKRLNWVMQTHDELLVCDSHATHNTGDGHGEIDLDQTFLRVELQTLSRLPQTRAVLFSFKTYLYPIRQIKDEGLGPELAAAVEGLKAGNAPGTWAYKGAELWAETVCKYLRA</sequence>
<comment type="caution">
    <text evidence="1">The sequence shown here is derived from an EMBL/GenBank/DDBJ whole genome shotgun (WGS) entry which is preliminary data.</text>
</comment>
<gene>
    <name evidence="1" type="ORF">G6O67_005572</name>
</gene>
<proteinExistence type="predicted"/>
<dbReference type="Pfam" id="PF11927">
    <property type="entry name" value="HODM_asu-like"/>
    <property type="match status" value="1"/>
</dbReference>
<evidence type="ECO:0000313" key="2">
    <source>
        <dbReference type="Proteomes" id="UP000557566"/>
    </source>
</evidence>
<evidence type="ECO:0000313" key="1">
    <source>
        <dbReference type="EMBL" id="KAF4509306.1"/>
    </source>
</evidence>
<dbReference type="EMBL" id="JAAVMX010000005">
    <property type="protein sequence ID" value="KAF4509306.1"/>
    <property type="molecule type" value="Genomic_DNA"/>
</dbReference>
<organism evidence="1 2">
    <name type="scientific">Ophiocordyceps sinensis</name>
    <dbReference type="NCBI Taxonomy" id="72228"/>
    <lineage>
        <taxon>Eukaryota</taxon>
        <taxon>Fungi</taxon>
        <taxon>Dikarya</taxon>
        <taxon>Ascomycota</taxon>
        <taxon>Pezizomycotina</taxon>
        <taxon>Sordariomycetes</taxon>
        <taxon>Hypocreomycetidae</taxon>
        <taxon>Hypocreales</taxon>
        <taxon>Ophiocordycipitaceae</taxon>
        <taxon>Ophiocordyceps</taxon>
    </lineage>
</organism>
<protein>
    <submittedName>
        <fullName evidence="1">Uncharacterized protein</fullName>
    </submittedName>
</protein>
<dbReference type="InterPro" id="IPR021848">
    <property type="entry name" value="HODM_asu-like"/>
</dbReference>
<name>A0A8H4PRT5_9HYPO</name>
<accession>A0A8H4PRT5</accession>